<evidence type="ECO:0000256" key="5">
    <source>
        <dbReference type="ARBA" id="ARBA00022454"/>
    </source>
</evidence>
<keyword evidence="12" id="KW-0862">Zinc</keyword>
<feature type="domain" description="Post-SET" evidence="23">
    <location>
        <begin position="1499"/>
        <end position="1515"/>
    </location>
</feature>
<dbReference type="PRINTS" id="PR00259">
    <property type="entry name" value="TMFOUR"/>
</dbReference>
<organism evidence="26">
    <name type="scientific">Notodromas monacha</name>
    <dbReference type="NCBI Taxonomy" id="399045"/>
    <lineage>
        <taxon>Eukaryota</taxon>
        <taxon>Metazoa</taxon>
        <taxon>Ecdysozoa</taxon>
        <taxon>Arthropoda</taxon>
        <taxon>Crustacea</taxon>
        <taxon>Oligostraca</taxon>
        <taxon>Ostracoda</taxon>
        <taxon>Podocopa</taxon>
        <taxon>Podocopida</taxon>
        <taxon>Cypridocopina</taxon>
        <taxon>Cypridoidea</taxon>
        <taxon>Cyprididae</taxon>
        <taxon>Notodromas</taxon>
    </lineage>
</organism>
<dbReference type="InterPro" id="IPR003616">
    <property type="entry name" value="Post-SET_dom"/>
</dbReference>
<evidence type="ECO:0000313" key="27">
    <source>
        <dbReference type="Proteomes" id="UP000678499"/>
    </source>
</evidence>
<dbReference type="InterPro" id="IPR013083">
    <property type="entry name" value="Znf_RING/FYVE/PHD"/>
</dbReference>
<feature type="region of interest" description="Disordered" evidence="19">
    <location>
        <begin position="2062"/>
        <end position="2129"/>
    </location>
</feature>
<feature type="transmembrane region" description="Helical" evidence="20">
    <location>
        <begin position="81"/>
        <end position="105"/>
    </location>
</feature>
<keyword evidence="17" id="KW-0539">Nucleus</keyword>
<feature type="compositionally biased region" description="Pro residues" evidence="19">
    <location>
        <begin position="1035"/>
        <end position="1054"/>
    </location>
</feature>
<feature type="compositionally biased region" description="Acidic residues" evidence="19">
    <location>
        <begin position="344"/>
        <end position="362"/>
    </location>
</feature>
<feature type="region of interest" description="Disordered" evidence="19">
    <location>
        <begin position="1205"/>
        <end position="1225"/>
    </location>
</feature>
<feature type="compositionally biased region" description="Basic and acidic residues" evidence="19">
    <location>
        <begin position="498"/>
        <end position="521"/>
    </location>
</feature>
<dbReference type="SUPFAM" id="SSF47370">
    <property type="entry name" value="Bromodomain"/>
    <property type="match status" value="1"/>
</dbReference>
<feature type="compositionally biased region" description="Basic residues" evidence="19">
    <location>
        <begin position="752"/>
        <end position="765"/>
    </location>
</feature>
<feature type="region of interest" description="Disordered" evidence="19">
    <location>
        <begin position="1593"/>
        <end position="1613"/>
    </location>
</feature>
<evidence type="ECO:0000259" key="23">
    <source>
        <dbReference type="PROSITE" id="PS50868"/>
    </source>
</evidence>
<dbReference type="Pfam" id="PF17907">
    <property type="entry name" value="AWS"/>
    <property type="match status" value="1"/>
</dbReference>
<name>A0A7R9BJZ8_9CRUS</name>
<sequence length="2175" mass="243381">MSGSMRFVKFLVFFFNLLFALSGLVILITGAVIESVYKKYSTFIPHEIFSAPDILIVVGVIIFVIAFFGCCGAIKENNCMLVTFVLLLVIIFILEIAAGITAYVMRSDLEQEIANRMNGTMELYNETDQNAPTKAWDEMQIELKCCGVKDYKDWNQHLSKYPKSCCGSTNLDSVCEPSSPSFHEVACLPTLTSKVNGNIAIIGGIGIGIAFVQIEWIDVMAVPQPGSAFAALDRLDMNEHCFPPPYILPLVSNAHDPPLSVRSTDWLSQSGGSDDDSPLASTVDMRALQDSPPHTTPLLAIDEKRVVIEECSACCLMKPVDIFSSFIYEIVSLVSTRLSWCMPGEEDSNYDAEGETTSESEDEHPIPGTTVGSVALVASTDTRLSSSSSESKSKQLRNIKPIKSEECGNDKKAKNVKRRSHDAKKLRHRSESSSSSSSESSDGENSGSSNSGSSGSSTSSSSTSSSSSSSTSSTPQPSRSPTPRRDGKHSSKNFSGDSDIKPKNSKIRNDKDPLVRTKDSMGARLVSPEPPSAPRLTAAQRKCIRLLPEISAEPVDQSTEDLLPRTPEKSPHPSISEPERVTFEFIDSDSGSDIAIPINENSANINDSTNLVSEAIKVIEDQFTYPDRGVDEVEEEEEEVSRVRRRPARSVTLQKDPEISDTNSAPKKRGRKRKVPVESSDSHIRHSKHSKMNSSKSSNKKSEPHKIRQSEPPSSQNESLQMMDAMSLVEKFCSKRAAEAKLRAKNPSEKPKLRRKKKHKEKKLRKGIDKTVGEIVPEFEKLAISRLLLSHSSKEIPKVFTACKFRRRRKNWLEFEKACPKTVEKCSSDITSAFHALPRMFPHLFDFPEPTKVNSAPLAAEKLPKRRVRKPTGGDNVPEPVVSLPPKKRHRQMPLETTKPSPLSILSSVTEPKKPAKSLETPSKPGLMDVVSRLTSLVSCNAQPSESVPQLPPSVSPVSKKVGSGKRKSKESIIKKISVVPEIKEVHSDSEHLRKKPRRRINRTGFPSVRRKRRTNEGCRSTDSPSESVEDIQSPPAPPTPSPPPTSVPPPPPVVKRGRGRPPLSSKTEQKSQPLEITKLELKTSVPVKKVEIPPPKSLPSRKAAAPTEIPKVEVAPKPKLDEGPRTLPAIIDPNNILPTRKRVIHVKTEQPQPEVKMEKCDEVIQEIKKKNLISEVKPVTASKSKGKAKAKKYLKAGLFADDFKRPRSTKESETQKETKKCHPTLPLPEHCGRWLLDQETNFLLPYKIWNRTSSPETSKPVPSPSKPKPVTEKQERPELADVPVNDPTRSRPRKKVRHTIQSWNYREIKTNVYYDVKPNPQEVPICSCKCPEGDAQGCGEDCLNRMIYAECAPNVCPCGQKCSNQRIKKHQWAQNLQRFMTDSKGWGIRSTKPISAGEFIMEYLGEVVSEKEFRDRMVMRYHNDVHHYCLNLDRGLVIDGHRMGGEARFVNHSCDPNCEMQKWLVNGLHRMALFAKRDIGSEEELGYDYNFSLFDHTQGQECKCGKENCRGVIGGKTQTRVPKDGATVSEKKPKKIVAPALYVPRLLTNDEKQLLQIKRCFLKRNYGKIRRVREFLNLVNLGVADPISGNSHEELKAGPSNGPNGGNGSEQGKVNEAFLSHFNALHTARSMRTRRLALVDDNPDIAKTARLAQVFREIHATVTNAPDSDGEKKLSEMFISVPTKRKCPEFHVKYPDAVDLSTIEKNLMTGQYTTVDAFDKDFLRMFSSYQKHYGWGSEEAVKASQLKKLYEEAKRDVQSPLEEILGGPVPASFIPPKVVSHLSGTEAKDVAFSDDVVRCICGMFREEGLMIQCERCLVWQHAECIGWNKSTGDEMQTPTKRPGQTANDSYLCEQCDKRDVCFEIPVQPASPSPSPTTGELVTFYYTLLRDDGLQIRQTDYMYVMREVPAEKQEAEIAHARRTYSEGGFNAEKYDIFCIEKLWKNNEGSSLAFGHHYLRPHETYHEPSRKFYSNEIVRVPIYEVIPLRLLVGRCWVLDAKSYFIGRPVSCIEEHCYVCEFRVDKNARIFSRISKMKVPVNLKSYAFEKFPEKLKLTRDFAPHEIPPELQPKPVAPDGSGRGRPKVRVGEKKHQLKRQASVEGSKRKSKKSNGTQSESVEKVEKVPGKLMKMPRKALETVLKRLLASQPPNLDPVDISYLLDKKRVRKKPVFLAAT</sequence>
<dbReference type="EMBL" id="CAJPEX010000693">
    <property type="protein sequence ID" value="CAG0916885.1"/>
    <property type="molecule type" value="Genomic_DNA"/>
</dbReference>
<feature type="compositionally biased region" description="Basic and acidic residues" evidence="19">
    <location>
        <begin position="1205"/>
        <end position="1221"/>
    </location>
</feature>
<evidence type="ECO:0000256" key="13">
    <source>
        <dbReference type="ARBA" id="ARBA00022853"/>
    </source>
</evidence>
<evidence type="ECO:0000256" key="2">
    <source>
        <dbReference type="ARBA" id="ARBA00004141"/>
    </source>
</evidence>
<comment type="similarity">
    <text evidence="4">Belongs to the tetraspanin (TM4SF) family.</text>
</comment>
<dbReference type="InterPro" id="IPR019786">
    <property type="entry name" value="Zinc_finger_PHD-type_CS"/>
</dbReference>
<feature type="compositionally biased region" description="Basic and acidic residues" evidence="19">
    <location>
        <begin position="700"/>
        <end position="709"/>
    </location>
</feature>
<feature type="compositionally biased region" description="Basic residues" evidence="19">
    <location>
        <begin position="414"/>
        <end position="428"/>
    </location>
</feature>
<evidence type="ECO:0008006" key="28">
    <source>
        <dbReference type="Google" id="ProtNLM"/>
    </source>
</evidence>
<dbReference type="SMART" id="SM00297">
    <property type="entry name" value="BROMO"/>
    <property type="match status" value="1"/>
</dbReference>
<evidence type="ECO:0000256" key="6">
    <source>
        <dbReference type="ARBA" id="ARBA00022603"/>
    </source>
</evidence>
<evidence type="ECO:0000256" key="1">
    <source>
        <dbReference type="ARBA" id="ARBA00004123"/>
    </source>
</evidence>
<evidence type="ECO:0000256" key="3">
    <source>
        <dbReference type="ARBA" id="ARBA00004286"/>
    </source>
</evidence>
<dbReference type="Pfam" id="PF00856">
    <property type="entry name" value="SET"/>
    <property type="match status" value="1"/>
</dbReference>
<evidence type="ECO:0000259" key="25">
    <source>
        <dbReference type="PROSITE" id="PS51215"/>
    </source>
</evidence>
<feature type="compositionally biased region" description="Basic and acidic residues" evidence="19">
    <location>
        <begin position="402"/>
        <end position="413"/>
    </location>
</feature>
<dbReference type="InterPro" id="IPR008952">
    <property type="entry name" value="Tetraspanin_EC2_sf"/>
</dbReference>
<feature type="domain" description="SET" evidence="22">
    <location>
        <begin position="1375"/>
        <end position="1491"/>
    </location>
</feature>
<dbReference type="CDD" id="cd19174">
    <property type="entry name" value="SET_ASH1L"/>
    <property type="match status" value="1"/>
</dbReference>
<dbReference type="GO" id="GO:0003682">
    <property type="term" value="F:chromatin binding"/>
    <property type="evidence" value="ECO:0007669"/>
    <property type="project" value="InterPro"/>
</dbReference>
<evidence type="ECO:0000256" key="18">
    <source>
        <dbReference type="PROSITE-ProRule" id="PRU00035"/>
    </source>
</evidence>
<dbReference type="PROSITE" id="PS51038">
    <property type="entry name" value="BAH"/>
    <property type="match status" value="1"/>
</dbReference>
<dbReference type="InterPro" id="IPR036427">
    <property type="entry name" value="Bromodomain-like_sf"/>
</dbReference>
<feature type="compositionally biased region" description="Low complexity" evidence="19">
    <location>
        <begin position="432"/>
        <end position="474"/>
    </location>
</feature>
<keyword evidence="10" id="KW-0479">Metal-binding</keyword>
<dbReference type="SUPFAM" id="SSF57903">
    <property type="entry name" value="FYVE/PHD zinc finger"/>
    <property type="match status" value="1"/>
</dbReference>
<dbReference type="GO" id="GO:0006355">
    <property type="term" value="P:regulation of DNA-templated transcription"/>
    <property type="evidence" value="ECO:0007669"/>
    <property type="project" value="TreeGrafter"/>
</dbReference>
<dbReference type="PANTHER" id="PTHR46147">
    <property type="entry name" value="HISTONE-LYSINE N-METHYLTRANSFERASE ASH1"/>
    <property type="match status" value="1"/>
</dbReference>
<evidence type="ECO:0000256" key="19">
    <source>
        <dbReference type="SAM" id="MobiDB-lite"/>
    </source>
</evidence>
<keyword evidence="8" id="KW-0949">S-adenosyl-L-methionine</keyword>
<feature type="compositionally biased region" description="Polar residues" evidence="19">
    <location>
        <begin position="1065"/>
        <end position="1075"/>
    </location>
</feature>
<dbReference type="Gene3D" id="1.10.1450.10">
    <property type="entry name" value="Tetraspanin"/>
    <property type="match status" value="1"/>
</dbReference>
<keyword evidence="15 18" id="KW-0103">Bromodomain</keyword>
<evidence type="ECO:0000256" key="10">
    <source>
        <dbReference type="ARBA" id="ARBA00022723"/>
    </source>
</evidence>
<feature type="compositionally biased region" description="Polar residues" evidence="19">
    <location>
        <begin position="711"/>
        <end position="720"/>
    </location>
</feature>
<keyword evidence="16 20" id="KW-0472">Membrane</keyword>
<dbReference type="Gene3D" id="2.170.270.10">
    <property type="entry name" value="SET domain"/>
    <property type="match status" value="1"/>
</dbReference>
<feature type="compositionally biased region" description="Polar residues" evidence="19">
    <location>
        <begin position="898"/>
        <end position="910"/>
    </location>
</feature>
<dbReference type="SMART" id="SM00570">
    <property type="entry name" value="AWS"/>
    <property type="match status" value="1"/>
</dbReference>
<dbReference type="Proteomes" id="UP000678499">
    <property type="component" value="Unassembled WGS sequence"/>
</dbReference>
<dbReference type="PROSITE" id="PS00421">
    <property type="entry name" value="TM4_1"/>
    <property type="match status" value="1"/>
</dbReference>
<feature type="compositionally biased region" description="Basic and acidic residues" evidence="19">
    <location>
        <begin position="1111"/>
        <end position="1125"/>
    </location>
</feature>
<dbReference type="Pfam" id="PF01426">
    <property type="entry name" value="BAH"/>
    <property type="match status" value="1"/>
</dbReference>
<feature type="domain" description="BAH" evidence="24">
    <location>
        <begin position="1915"/>
        <end position="2033"/>
    </location>
</feature>
<dbReference type="GO" id="GO:0005694">
    <property type="term" value="C:chromosome"/>
    <property type="evidence" value="ECO:0007669"/>
    <property type="project" value="UniProtKB-SubCell"/>
</dbReference>
<dbReference type="Pfam" id="PF00335">
    <property type="entry name" value="Tetraspanin"/>
    <property type="match status" value="1"/>
</dbReference>
<evidence type="ECO:0000256" key="12">
    <source>
        <dbReference type="ARBA" id="ARBA00022833"/>
    </source>
</evidence>
<dbReference type="InterPro" id="IPR001487">
    <property type="entry name" value="Bromodomain"/>
</dbReference>
<dbReference type="PROSITE" id="PS01359">
    <property type="entry name" value="ZF_PHD_1"/>
    <property type="match status" value="1"/>
</dbReference>
<dbReference type="Gene3D" id="2.30.30.490">
    <property type="match status" value="1"/>
</dbReference>
<keyword evidence="5" id="KW-0158">Chromosome</keyword>
<evidence type="ECO:0000259" key="21">
    <source>
        <dbReference type="PROSITE" id="PS50014"/>
    </source>
</evidence>
<evidence type="ECO:0000256" key="4">
    <source>
        <dbReference type="ARBA" id="ARBA00006840"/>
    </source>
</evidence>
<dbReference type="PROSITE" id="PS50014">
    <property type="entry name" value="BROMODOMAIN_2"/>
    <property type="match status" value="1"/>
</dbReference>
<evidence type="ECO:0000256" key="15">
    <source>
        <dbReference type="ARBA" id="ARBA00023117"/>
    </source>
</evidence>
<keyword evidence="7" id="KW-0808">Transferase</keyword>
<evidence type="ECO:0000256" key="20">
    <source>
        <dbReference type="SAM" id="Phobius"/>
    </source>
</evidence>
<keyword evidence="27" id="KW-1185">Reference proteome</keyword>
<comment type="subcellular location">
    <subcellularLocation>
        <location evidence="3">Chromosome</location>
    </subcellularLocation>
    <subcellularLocation>
        <location evidence="2">Membrane</location>
        <topology evidence="2">Multi-pass membrane protein</topology>
    </subcellularLocation>
    <subcellularLocation>
        <location evidence="1">Nucleus</location>
    </subcellularLocation>
</comment>
<dbReference type="GO" id="GO:0042800">
    <property type="term" value="F:histone H3K4 methyltransferase activity"/>
    <property type="evidence" value="ECO:0007669"/>
    <property type="project" value="TreeGrafter"/>
</dbReference>
<evidence type="ECO:0000256" key="7">
    <source>
        <dbReference type="ARBA" id="ARBA00022679"/>
    </source>
</evidence>
<keyword evidence="13" id="KW-0156">Chromatin regulator</keyword>
<feature type="region of interest" description="Disordered" evidence="19">
    <location>
        <begin position="621"/>
        <end position="725"/>
    </location>
</feature>
<feature type="region of interest" description="Disordered" evidence="19">
    <location>
        <begin position="739"/>
        <end position="766"/>
    </location>
</feature>
<keyword evidence="6" id="KW-0489">Methyltransferase</keyword>
<evidence type="ECO:0000256" key="9">
    <source>
        <dbReference type="ARBA" id="ARBA00022692"/>
    </source>
</evidence>
<dbReference type="CDD" id="cd03127">
    <property type="entry name" value="tetraspanin_LEL"/>
    <property type="match status" value="1"/>
</dbReference>
<dbReference type="EMBL" id="OA882730">
    <property type="protein sequence ID" value="CAD7276733.1"/>
    <property type="molecule type" value="Genomic_DNA"/>
</dbReference>
<feature type="region of interest" description="Disordered" evidence="19">
    <location>
        <begin position="856"/>
        <end position="925"/>
    </location>
</feature>
<feature type="compositionally biased region" description="Basic and acidic residues" evidence="19">
    <location>
        <begin position="562"/>
        <end position="579"/>
    </location>
</feature>
<evidence type="ECO:0000256" key="11">
    <source>
        <dbReference type="ARBA" id="ARBA00022771"/>
    </source>
</evidence>
<feature type="compositionally biased region" description="Basic and acidic residues" evidence="19">
    <location>
        <begin position="739"/>
        <end position="751"/>
    </location>
</feature>
<dbReference type="Gene3D" id="3.30.40.10">
    <property type="entry name" value="Zinc/RING finger domain, C3HC4 (zinc finger)"/>
    <property type="match status" value="1"/>
</dbReference>
<dbReference type="PROSITE" id="PS50868">
    <property type="entry name" value="POST_SET"/>
    <property type="match status" value="1"/>
</dbReference>
<dbReference type="InterPro" id="IPR001214">
    <property type="entry name" value="SET_dom"/>
</dbReference>
<dbReference type="GO" id="GO:0032259">
    <property type="term" value="P:methylation"/>
    <property type="evidence" value="ECO:0007669"/>
    <property type="project" value="UniProtKB-KW"/>
</dbReference>
<dbReference type="PROSITE" id="PS51215">
    <property type="entry name" value="AWS"/>
    <property type="match status" value="1"/>
</dbReference>
<feature type="compositionally biased region" description="Basic residues" evidence="19">
    <location>
        <begin position="993"/>
        <end position="1002"/>
    </location>
</feature>
<dbReference type="Pfam" id="PF00439">
    <property type="entry name" value="Bromodomain"/>
    <property type="match status" value="1"/>
</dbReference>
<keyword evidence="14 20" id="KW-1133">Transmembrane helix</keyword>
<dbReference type="InterPro" id="IPR018503">
    <property type="entry name" value="Tetraspanin_CS"/>
</dbReference>
<feature type="region of interest" description="Disordered" evidence="19">
    <location>
        <begin position="1254"/>
        <end position="1298"/>
    </location>
</feature>
<dbReference type="GO" id="GO:0016020">
    <property type="term" value="C:membrane"/>
    <property type="evidence" value="ECO:0007669"/>
    <property type="project" value="UniProtKB-SubCell"/>
</dbReference>
<evidence type="ECO:0000256" key="8">
    <source>
        <dbReference type="ARBA" id="ARBA00022691"/>
    </source>
</evidence>
<dbReference type="InterPro" id="IPR011011">
    <property type="entry name" value="Znf_FYVE_PHD"/>
</dbReference>
<dbReference type="GO" id="GO:0008270">
    <property type="term" value="F:zinc ion binding"/>
    <property type="evidence" value="ECO:0007669"/>
    <property type="project" value="UniProtKB-KW"/>
</dbReference>
<feature type="domain" description="AWS" evidence="25">
    <location>
        <begin position="1322"/>
        <end position="1372"/>
    </location>
</feature>
<dbReference type="InterPro" id="IPR001965">
    <property type="entry name" value="Znf_PHD"/>
</dbReference>
<dbReference type="InterPro" id="IPR018499">
    <property type="entry name" value="Tetraspanin/Peripherin"/>
</dbReference>
<evidence type="ECO:0000256" key="16">
    <source>
        <dbReference type="ARBA" id="ARBA00023136"/>
    </source>
</evidence>
<feature type="transmembrane region" description="Helical" evidence="20">
    <location>
        <begin position="12"/>
        <end position="33"/>
    </location>
</feature>
<dbReference type="InterPro" id="IPR043151">
    <property type="entry name" value="BAH_sf"/>
</dbReference>
<dbReference type="OrthoDB" id="79252at2759"/>
<dbReference type="Pfam" id="PF20826">
    <property type="entry name" value="PHD_5"/>
    <property type="match status" value="1"/>
</dbReference>
<dbReference type="SUPFAM" id="SSF82199">
    <property type="entry name" value="SET domain"/>
    <property type="match status" value="1"/>
</dbReference>
<dbReference type="PANTHER" id="PTHR46147:SF3">
    <property type="entry name" value="HISTONE-LYSINE N-METHYLTRANSFERASE ASH1"/>
    <property type="match status" value="1"/>
</dbReference>
<evidence type="ECO:0000259" key="22">
    <source>
        <dbReference type="PROSITE" id="PS50280"/>
    </source>
</evidence>
<feature type="domain" description="Bromo" evidence="21">
    <location>
        <begin position="1671"/>
        <end position="1741"/>
    </location>
</feature>
<dbReference type="InterPro" id="IPR006560">
    <property type="entry name" value="AWS_dom"/>
</dbReference>
<dbReference type="InterPro" id="IPR001025">
    <property type="entry name" value="BAH_dom"/>
</dbReference>
<keyword evidence="11" id="KW-0863">Zinc-finger</keyword>
<evidence type="ECO:0000256" key="14">
    <source>
        <dbReference type="ARBA" id="ARBA00022989"/>
    </source>
</evidence>
<dbReference type="SUPFAM" id="SSF48652">
    <property type="entry name" value="Tetraspanin"/>
    <property type="match status" value="1"/>
</dbReference>
<dbReference type="GO" id="GO:0005654">
    <property type="term" value="C:nucleoplasm"/>
    <property type="evidence" value="ECO:0007669"/>
    <property type="project" value="TreeGrafter"/>
</dbReference>
<feature type="transmembrane region" description="Helical" evidence="20">
    <location>
        <begin position="53"/>
        <end position="74"/>
    </location>
</feature>
<evidence type="ECO:0000256" key="17">
    <source>
        <dbReference type="ARBA" id="ARBA00023242"/>
    </source>
</evidence>
<feature type="compositionally biased region" description="Basic and acidic residues" evidence="19">
    <location>
        <begin position="1270"/>
        <end position="1280"/>
    </location>
</feature>
<feature type="compositionally biased region" description="Polar residues" evidence="19">
    <location>
        <begin position="1018"/>
        <end position="1027"/>
    </location>
</feature>
<feature type="region of interest" description="Disordered" evidence="19">
    <location>
        <begin position="344"/>
        <end position="579"/>
    </location>
</feature>
<protein>
    <recommendedName>
        <fullName evidence="28">Tetraspanin</fullName>
    </recommendedName>
</protein>
<dbReference type="CDD" id="cd04717">
    <property type="entry name" value="BAH_polybromo"/>
    <property type="match status" value="1"/>
</dbReference>
<feature type="region of interest" description="Disordered" evidence="19">
    <location>
        <begin position="943"/>
        <end position="1134"/>
    </location>
</feature>
<accession>A0A7R9BJZ8</accession>
<dbReference type="InterPro" id="IPR046341">
    <property type="entry name" value="SET_dom_sf"/>
</dbReference>
<dbReference type="SMART" id="SM00249">
    <property type="entry name" value="PHD"/>
    <property type="match status" value="1"/>
</dbReference>
<dbReference type="FunFam" id="2.170.270.10:FF:000011">
    <property type="entry name" value="Histone-lysine N-methyltransferase"/>
    <property type="match status" value="1"/>
</dbReference>
<dbReference type="SMART" id="SM00439">
    <property type="entry name" value="BAH"/>
    <property type="match status" value="1"/>
</dbReference>
<evidence type="ECO:0000313" key="26">
    <source>
        <dbReference type="EMBL" id="CAD7276733.1"/>
    </source>
</evidence>
<keyword evidence="9 20" id="KW-0812">Transmembrane</keyword>
<feature type="compositionally biased region" description="Basic and acidic residues" evidence="19">
    <location>
        <begin position="982"/>
        <end position="992"/>
    </location>
</feature>
<reference evidence="26" key="1">
    <citation type="submission" date="2020-11" db="EMBL/GenBank/DDBJ databases">
        <authorList>
            <person name="Tran Van P."/>
        </authorList>
    </citation>
    <scope>NUCLEOTIDE SEQUENCE</scope>
</reference>
<gene>
    <name evidence="26" type="ORF">NMOB1V02_LOCUS4483</name>
</gene>
<dbReference type="Gene3D" id="1.20.920.10">
    <property type="entry name" value="Bromodomain-like"/>
    <property type="match status" value="1"/>
</dbReference>
<evidence type="ECO:0000259" key="24">
    <source>
        <dbReference type="PROSITE" id="PS51038"/>
    </source>
</evidence>
<dbReference type="PROSITE" id="PS50280">
    <property type="entry name" value="SET"/>
    <property type="match status" value="1"/>
</dbReference>
<proteinExistence type="inferred from homology"/>
<dbReference type="SMART" id="SM00317">
    <property type="entry name" value="SET"/>
    <property type="match status" value="1"/>
</dbReference>